<dbReference type="InterPro" id="IPR019734">
    <property type="entry name" value="TPR_rpt"/>
</dbReference>
<dbReference type="PANTHER" id="PTHR35807">
    <property type="entry name" value="TRANSCRIPTIONAL REGULATOR REDD-RELATED"/>
    <property type="match status" value="1"/>
</dbReference>
<dbReference type="EMBL" id="WIAO01000007">
    <property type="protein sequence ID" value="MQM25497.1"/>
    <property type="molecule type" value="Genomic_DNA"/>
</dbReference>
<dbReference type="CDD" id="cd15831">
    <property type="entry name" value="BTAD"/>
    <property type="match status" value="1"/>
</dbReference>
<dbReference type="InterPro" id="IPR027417">
    <property type="entry name" value="P-loop_NTPase"/>
</dbReference>
<feature type="domain" description="Bacterial transcriptional activator" evidence="4">
    <location>
        <begin position="97"/>
        <end position="241"/>
    </location>
</feature>
<dbReference type="SUPFAM" id="SSF52540">
    <property type="entry name" value="P-loop containing nucleoside triphosphate hydrolases"/>
    <property type="match status" value="1"/>
</dbReference>
<feature type="compositionally biased region" description="Low complexity" evidence="3">
    <location>
        <begin position="1028"/>
        <end position="1037"/>
    </location>
</feature>
<comment type="caution">
    <text evidence="5">The sequence shown here is derived from an EMBL/GenBank/DDBJ whole genome shotgun (WGS) entry which is preliminary data.</text>
</comment>
<protein>
    <submittedName>
        <fullName evidence="5">Transcriptional regulator</fullName>
    </submittedName>
</protein>
<evidence type="ECO:0000256" key="3">
    <source>
        <dbReference type="SAM" id="MobiDB-lite"/>
    </source>
</evidence>
<evidence type="ECO:0000313" key="5">
    <source>
        <dbReference type="EMBL" id="MQM25497.1"/>
    </source>
</evidence>
<feature type="region of interest" description="Disordered" evidence="3">
    <location>
        <begin position="1017"/>
        <end position="1037"/>
    </location>
</feature>
<name>A0A6L5G774_9ACTN</name>
<dbReference type="GO" id="GO:0006355">
    <property type="term" value="P:regulation of DNA-templated transcription"/>
    <property type="evidence" value="ECO:0007669"/>
    <property type="project" value="InterPro"/>
</dbReference>
<evidence type="ECO:0000259" key="4">
    <source>
        <dbReference type="SMART" id="SM01043"/>
    </source>
</evidence>
<dbReference type="InterPro" id="IPR005158">
    <property type="entry name" value="BTAD"/>
</dbReference>
<dbReference type="RefSeq" id="WP_153024661.1">
    <property type="nucleotide sequence ID" value="NZ_WIAO01000007.1"/>
</dbReference>
<sequence>MLDFRILGPLEVRTSLGPTAISGRHHPRLLAVLLDEANRTVPVDRLVEALWGTRPPTTAVRQVQNIAVALRRQLGPAGARLEKTDSGYLMRIGTDELDALRCERSASEARRHRAAGLLVEAEAAYGDALAEWRGPSLAGLAGRALEQAARRLDDLRLTLTEERVDIGLELGRHESLVSELQRLRTEHPYRQRLAEQHMLALYRSGRGPEALRVFAEVCDRLADELGTDPGKSLRDLHTAILREDPALDAAAAPGPSAPVTLPTGTAAFTGRGDALAALDESVQAATPFVVLAGPGGIGKTVLALHWAHRAADRFPGGRLYIDLRGFAPNAAAVTPTEAVRQLLGALGVESRRIPADAAAQIGFYHNVIGSERRLLILDNARDAAQIRPLLPNSPLVHTVVISRSRLVGLAASHGARIVELGTFTPSEAADLLRRQLGDERPGAEPEAVESILAACAGLALALAITAARAATRPDHPLAAIADELETSRLDALTGDEAAADLRAVFSWSYRALDSDAARLFRRLALTPGPDFTLDSVIPLNGGARGETLQALRRLVDAHLVEHGRPGRYRLHDLVRLYAAELLYFEEPQPDRDAAATRLLDWYLSGARACRSLLCPEEVSLPGPGGTGEAPFTTAAEAADWLRAEWGNLVAAVEFAARDGKHATAWRLADMLRGHVWLGMLGGDGLRLGRAALAAAEAAGDVSGLAAAELVMACALIRSNRTGESTAHGLAAAAHARRSGWTAGAAAAEFNLGAGAFYRGRMREGLRHLDAALRDNRAVGERHAECTNLHWLGILHALLGDLDVGVSFFHQALEVAGDIGADSAKPVLLIHMAEIELFRGRPEEAAARLAAAAELERAGPGYDKSGDLHGATARLRLAEGDVAAALDLSRRVVETRTDAADHRIRTHATVTLAAANDAAGEHEAAIALYDQALAMTEQDATGFHRVEALVGRAGALLRSGRTERARDAAAQALEAAEAGEYRFLEAQAHTRIGEAELAMGRPEAATASAWRALELCKETGHRPGEPPARRLLAAAEPR</sequence>
<dbReference type="Proteomes" id="UP000477750">
    <property type="component" value="Unassembled WGS sequence"/>
</dbReference>
<dbReference type="SMART" id="SM00028">
    <property type="entry name" value="TPR"/>
    <property type="match status" value="4"/>
</dbReference>
<reference evidence="5 6" key="1">
    <citation type="submission" date="2019-10" db="EMBL/GenBank/DDBJ databases">
        <title>Glycomyces albidus sp. nov., a novel actinomycete isolated from rhizosphere soil of wheat (Triticum aestivum L.).</title>
        <authorList>
            <person name="Qian L."/>
        </authorList>
    </citation>
    <scope>NUCLEOTIDE SEQUENCE [LARGE SCALE GENOMIC DNA]</scope>
    <source>
        <strain evidence="5 6">NEAU-7082</strain>
    </source>
</reference>
<evidence type="ECO:0000256" key="2">
    <source>
        <dbReference type="ARBA" id="ARBA00023163"/>
    </source>
</evidence>
<keyword evidence="2" id="KW-0804">Transcription</keyword>
<dbReference type="Gene3D" id="3.40.50.300">
    <property type="entry name" value="P-loop containing nucleotide triphosphate hydrolases"/>
    <property type="match status" value="1"/>
</dbReference>
<proteinExistence type="predicted"/>
<keyword evidence="6" id="KW-1185">Reference proteome</keyword>
<dbReference type="Gene3D" id="1.10.10.10">
    <property type="entry name" value="Winged helix-like DNA-binding domain superfamily/Winged helix DNA-binding domain"/>
    <property type="match status" value="1"/>
</dbReference>
<dbReference type="SUPFAM" id="SSF46894">
    <property type="entry name" value="C-terminal effector domain of the bipartite response regulators"/>
    <property type="match status" value="1"/>
</dbReference>
<dbReference type="InterPro" id="IPR011990">
    <property type="entry name" value="TPR-like_helical_dom_sf"/>
</dbReference>
<dbReference type="Gene3D" id="1.25.40.10">
    <property type="entry name" value="Tetratricopeptide repeat domain"/>
    <property type="match status" value="3"/>
</dbReference>
<gene>
    <name evidence="5" type="ORF">GFD30_07925</name>
</gene>
<organism evidence="5 6">
    <name type="scientific">Glycomyces albidus</name>
    <dbReference type="NCBI Taxonomy" id="2656774"/>
    <lineage>
        <taxon>Bacteria</taxon>
        <taxon>Bacillati</taxon>
        <taxon>Actinomycetota</taxon>
        <taxon>Actinomycetes</taxon>
        <taxon>Glycomycetales</taxon>
        <taxon>Glycomycetaceae</taxon>
        <taxon>Glycomyces</taxon>
    </lineage>
</organism>
<dbReference type="InterPro" id="IPR016032">
    <property type="entry name" value="Sig_transdc_resp-reg_C-effctor"/>
</dbReference>
<evidence type="ECO:0000313" key="6">
    <source>
        <dbReference type="Proteomes" id="UP000477750"/>
    </source>
</evidence>
<dbReference type="AlphaFoldDB" id="A0A6L5G774"/>
<dbReference type="GO" id="GO:0043531">
    <property type="term" value="F:ADP binding"/>
    <property type="evidence" value="ECO:0007669"/>
    <property type="project" value="InterPro"/>
</dbReference>
<dbReference type="SUPFAM" id="SSF48452">
    <property type="entry name" value="TPR-like"/>
    <property type="match status" value="3"/>
</dbReference>
<dbReference type="GO" id="GO:0003677">
    <property type="term" value="F:DNA binding"/>
    <property type="evidence" value="ECO:0007669"/>
    <property type="project" value="InterPro"/>
</dbReference>
<dbReference type="PANTHER" id="PTHR35807:SF1">
    <property type="entry name" value="TRANSCRIPTIONAL REGULATOR REDD"/>
    <property type="match status" value="1"/>
</dbReference>
<feature type="compositionally biased region" description="Basic and acidic residues" evidence="3">
    <location>
        <begin position="1017"/>
        <end position="1027"/>
    </location>
</feature>
<dbReference type="SMART" id="SM01043">
    <property type="entry name" value="BTAD"/>
    <property type="match status" value="1"/>
</dbReference>
<evidence type="ECO:0000256" key="1">
    <source>
        <dbReference type="ARBA" id="ARBA00023015"/>
    </source>
</evidence>
<dbReference type="InterPro" id="IPR051677">
    <property type="entry name" value="AfsR-DnrI-RedD_regulator"/>
</dbReference>
<dbReference type="InterPro" id="IPR036388">
    <property type="entry name" value="WH-like_DNA-bd_sf"/>
</dbReference>
<keyword evidence="1" id="KW-0805">Transcription regulation</keyword>
<dbReference type="Pfam" id="PF03704">
    <property type="entry name" value="BTAD"/>
    <property type="match status" value="1"/>
</dbReference>
<accession>A0A6L5G774</accession>